<feature type="compositionally biased region" description="Acidic residues" evidence="3">
    <location>
        <begin position="133"/>
        <end position="144"/>
    </location>
</feature>
<evidence type="ECO:0000256" key="2">
    <source>
        <dbReference type="SAM" id="Coils"/>
    </source>
</evidence>
<sequence length="418" mass="45116">MEALNATIEKLKAEDLQTKKRAKFNEQRLKAQLKGAQVRVKELEEQVAFLEKQQLVPSDEGAHRAPGDHYSSPSRHGPAVKRVRRRGGDAQVTKVDLTDPGDSRCNVGASPREMRQAAVPPEPAVASWLDDVEDEQEQLEEEDYGGGNDHHAPHSGYDPARYNADLAGAGLDSEMLVPGGAGEDMLEAYLGSMALSSAREHIASWPQATEQDTAAHPPPQPNVEHAPQGEWPADARGASGMGSSADLHVAEARAAPGSPSPAGAKTSEKLEKRFADGRVVTWYPNGTHKEKHPDGHSTVRFANGDIKRASNDGVVTYFYASAKTTHTTHPSGLETFEFPSGQVERHMPDGSKQIAFPDGTRKTILPNGVHESVFPDGVQLREYPEGYRDITSPDGVTHREDVDGVVTVLSGGHDGVPH</sequence>
<name>A0A7S2R5W5_9STRA</name>
<comment type="similarity">
    <text evidence="1">Belongs to the TCP10 family.</text>
</comment>
<dbReference type="Pfam" id="PF07202">
    <property type="entry name" value="Tcp10_C"/>
    <property type="match status" value="1"/>
</dbReference>
<dbReference type="InterPro" id="IPR047002">
    <property type="entry name" value="Tcp10_C_sf"/>
</dbReference>
<dbReference type="InterPro" id="IPR009852">
    <property type="entry name" value="CENPJ_C_dom"/>
</dbReference>
<dbReference type="InterPro" id="IPR026581">
    <property type="entry name" value="TCP10L/CENPJ"/>
</dbReference>
<feature type="coiled-coil region" evidence="2">
    <location>
        <begin position="1"/>
        <end position="53"/>
    </location>
</feature>
<feature type="region of interest" description="Disordered" evidence="3">
    <location>
        <begin position="201"/>
        <end position="243"/>
    </location>
</feature>
<organism evidence="5">
    <name type="scientific">Rhizochromulina marina</name>
    <dbReference type="NCBI Taxonomy" id="1034831"/>
    <lineage>
        <taxon>Eukaryota</taxon>
        <taxon>Sar</taxon>
        <taxon>Stramenopiles</taxon>
        <taxon>Ochrophyta</taxon>
        <taxon>Dictyochophyceae</taxon>
        <taxon>Rhizochromulinales</taxon>
        <taxon>Rhizochromulina</taxon>
    </lineage>
</organism>
<dbReference type="EMBL" id="HBHJ01001443">
    <property type="protein sequence ID" value="CAD9661300.1"/>
    <property type="molecule type" value="Transcribed_RNA"/>
</dbReference>
<gene>
    <name evidence="5" type="ORF">RMAR1173_LOCUS932</name>
</gene>
<evidence type="ECO:0000259" key="4">
    <source>
        <dbReference type="Pfam" id="PF07202"/>
    </source>
</evidence>
<dbReference type="PANTHER" id="PTHR10331:SF6">
    <property type="entry name" value="SPINDLE ASSEMBLY ABNORMAL 4"/>
    <property type="match status" value="1"/>
</dbReference>
<evidence type="ECO:0000256" key="1">
    <source>
        <dbReference type="ARBA" id="ARBA00005627"/>
    </source>
</evidence>
<reference evidence="5" key="1">
    <citation type="submission" date="2021-01" db="EMBL/GenBank/DDBJ databases">
        <authorList>
            <person name="Corre E."/>
            <person name="Pelletier E."/>
            <person name="Niang G."/>
            <person name="Scheremetjew M."/>
            <person name="Finn R."/>
            <person name="Kale V."/>
            <person name="Holt S."/>
            <person name="Cochrane G."/>
            <person name="Meng A."/>
            <person name="Brown T."/>
            <person name="Cohen L."/>
        </authorList>
    </citation>
    <scope>NUCLEOTIDE SEQUENCE</scope>
    <source>
        <strain evidence="5">CCMP1243</strain>
    </source>
</reference>
<dbReference type="AlphaFoldDB" id="A0A7S2R5W5"/>
<accession>A0A7S2R5W5</accession>
<evidence type="ECO:0000256" key="3">
    <source>
        <dbReference type="SAM" id="MobiDB-lite"/>
    </source>
</evidence>
<protein>
    <recommendedName>
        <fullName evidence="4">Centromere protein J C-terminal domain-containing protein</fullName>
    </recommendedName>
</protein>
<feature type="region of interest" description="Disordered" evidence="3">
    <location>
        <begin position="133"/>
        <end position="159"/>
    </location>
</feature>
<dbReference type="PANTHER" id="PTHR10331">
    <property type="entry name" value="T COMPLEX PROTEIN 10"/>
    <property type="match status" value="1"/>
</dbReference>
<feature type="region of interest" description="Disordered" evidence="3">
    <location>
        <begin position="54"/>
        <end position="121"/>
    </location>
</feature>
<keyword evidence="2" id="KW-0175">Coiled coil</keyword>
<dbReference type="Gene3D" id="2.60.450.20">
    <property type="match status" value="1"/>
</dbReference>
<feature type="domain" description="Centromere protein J C-terminal" evidence="4">
    <location>
        <begin position="330"/>
        <end position="364"/>
    </location>
</feature>
<proteinExistence type="inferred from homology"/>
<evidence type="ECO:0000313" key="5">
    <source>
        <dbReference type="EMBL" id="CAD9661300.1"/>
    </source>
</evidence>